<sequence length="234" mass="26059">MRKKAMRPIAKPALYPWPRPVCDVFVTKGAVAPYNGKIVQTPHRHAVVAVGQNACIKVMQAKFADRLEGIGLPWISAKAIIGGVGIGVAPKVTANGYIPFTPFAKAGARTGVWVAFLDEEHLKALDSTEPGYTRLKLSSSKYPLTLARDGQRIEEYFIYQAGKGYMTDGLSALEAPITQKQIFEFLQNVTDIAQVLPKQYRHSYLAQDQRKINDRIARNSWMIREPNLEGEKCE</sequence>
<accession>A0AB34X1S4</accession>
<organism evidence="1 2">
    <name type="scientific">Varibaculum cambriense</name>
    <dbReference type="NCBI Taxonomy" id="184870"/>
    <lineage>
        <taxon>Bacteria</taxon>
        <taxon>Bacillati</taxon>
        <taxon>Actinomycetota</taxon>
        <taxon>Actinomycetes</taxon>
        <taxon>Actinomycetales</taxon>
        <taxon>Actinomycetaceae</taxon>
        <taxon>Varibaculum</taxon>
    </lineage>
</organism>
<comment type="caution">
    <text evidence="1">The sequence shown here is derived from an EMBL/GenBank/DDBJ whole genome shotgun (WGS) entry which is preliminary data.</text>
</comment>
<evidence type="ECO:0000313" key="1">
    <source>
        <dbReference type="EMBL" id="KXB82008.1"/>
    </source>
</evidence>
<dbReference type="AlphaFoldDB" id="A0AB34X1S4"/>
<evidence type="ECO:0000313" key="2">
    <source>
        <dbReference type="Proteomes" id="UP000070572"/>
    </source>
</evidence>
<protein>
    <submittedName>
        <fullName evidence="1">Uncharacterized protein</fullName>
    </submittedName>
</protein>
<proteinExistence type="predicted"/>
<name>A0AB34X1S4_9ACTO</name>
<dbReference type="EMBL" id="LSDN01000003">
    <property type="protein sequence ID" value="KXB82008.1"/>
    <property type="molecule type" value="Genomic_DNA"/>
</dbReference>
<dbReference type="Proteomes" id="UP000070572">
    <property type="component" value="Unassembled WGS sequence"/>
</dbReference>
<gene>
    <name evidence="1" type="ORF">HMPREF1862_00071</name>
</gene>
<reference evidence="1 2" key="1">
    <citation type="submission" date="2016-01" db="EMBL/GenBank/DDBJ databases">
        <authorList>
            <person name="Mitreva M."/>
            <person name="Pepin K.H."/>
            <person name="Mihindukulasuriya K.A."/>
            <person name="Fulton R."/>
            <person name="Fronick C."/>
            <person name="O'Laughlin M."/>
            <person name="Miner T."/>
            <person name="Herter B."/>
            <person name="Rosa B.A."/>
            <person name="Cordes M."/>
            <person name="Tomlinson C."/>
            <person name="Wollam A."/>
            <person name="Palsikar V.B."/>
            <person name="Mardis E.R."/>
            <person name="Wilson R.K."/>
        </authorList>
    </citation>
    <scope>NUCLEOTIDE SEQUENCE [LARGE SCALE GENOMIC DNA]</scope>
    <source>
        <strain evidence="1 2">DNF00696</strain>
    </source>
</reference>